<dbReference type="STRING" id="880073.Cabys_2373"/>
<dbReference type="HOGENOM" id="CLU_1692232_0_0_0"/>
<evidence type="ECO:0000313" key="2">
    <source>
        <dbReference type="EMBL" id="APF19122.1"/>
    </source>
</evidence>
<dbReference type="Proteomes" id="UP000183868">
    <property type="component" value="Chromosome"/>
</dbReference>
<keyword evidence="4" id="KW-1185">Reference proteome</keyword>
<dbReference type="InterPro" id="IPR026444">
    <property type="entry name" value="Secre_tail"/>
</dbReference>
<evidence type="ECO:0000313" key="3">
    <source>
        <dbReference type="EMBL" id="EHO43050.1"/>
    </source>
</evidence>
<name>H1XWS4_CALAY</name>
<reference evidence="2 5" key="2">
    <citation type="submission" date="2016-11" db="EMBL/GenBank/DDBJ databases">
        <title>Genomic analysis of Caldithrix abyssi and proposal of a novel bacterial phylum Caldithrichaeota.</title>
        <authorList>
            <person name="Kublanov I."/>
            <person name="Sigalova O."/>
            <person name="Gavrilov S."/>
            <person name="Lebedinsky A."/>
            <person name="Ivanova N."/>
            <person name="Daum C."/>
            <person name="Reddy T."/>
            <person name="Klenk H.P."/>
            <person name="Goker M."/>
            <person name="Reva O."/>
            <person name="Miroshnichenko M."/>
            <person name="Kyprides N."/>
            <person name="Woyke T."/>
            <person name="Gelfand M."/>
        </authorList>
    </citation>
    <scope>NUCLEOTIDE SEQUENCE [LARGE SCALE GENOMIC DNA]</scope>
    <source>
        <strain evidence="2 5">LF13</strain>
    </source>
</reference>
<dbReference type="Proteomes" id="UP000004671">
    <property type="component" value="Chromosome"/>
</dbReference>
<dbReference type="InParanoid" id="H1XWS4"/>
<dbReference type="PaxDb" id="880073-Calab_3451"/>
<dbReference type="NCBIfam" id="TIGR04183">
    <property type="entry name" value="Por_Secre_tail"/>
    <property type="match status" value="1"/>
</dbReference>
<dbReference type="AlphaFoldDB" id="H1XWS4"/>
<dbReference type="EMBL" id="CM001402">
    <property type="protein sequence ID" value="EHO43050.1"/>
    <property type="molecule type" value="Genomic_DNA"/>
</dbReference>
<dbReference type="RefSeq" id="WP_006930513.1">
    <property type="nucleotide sequence ID" value="NZ_CM001402.1"/>
</dbReference>
<dbReference type="Gene3D" id="2.60.40.4070">
    <property type="match status" value="1"/>
</dbReference>
<protein>
    <submittedName>
        <fullName evidence="2">Por secretion system C-terminal sorting domain-containing protein</fullName>
    </submittedName>
</protein>
<dbReference type="KEGG" id="caby:Cabys_2373"/>
<sequence length="155" mass="17094">MYLTSGPDKQQITISRTYSFSLKCIVTDSYGDQATSNILSVHVSGGALAKQSSQTFAIAVQVPEKVELSGNFPNPFNPNTTIKFGLPEDGYVQLNIYSMNGQKVRTLIDGHISKGYHQINWDGTNESGQPVSGGLYFYELRAGKKRLLKKMLLVK</sequence>
<proteinExistence type="predicted"/>
<gene>
    <name evidence="2" type="ORF">Cabys_2373</name>
    <name evidence="3" type="ORF">Calab_3451</name>
</gene>
<dbReference type="EMBL" id="CP018099">
    <property type="protein sequence ID" value="APF19122.1"/>
    <property type="molecule type" value="Genomic_DNA"/>
</dbReference>
<reference evidence="3 4" key="1">
    <citation type="submission" date="2011-09" db="EMBL/GenBank/DDBJ databases">
        <title>The permanent draft genome of Caldithrix abyssi DSM 13497.</title>
        <authorList>
            <consortium name="US DOE Joint Genome Institute (JGI-PGF)"/>
            <person name="Lucas S."/>
            <person name="Han J."/>
            <person name="Lapidus A."/>
            <person name="Bruce D."/>
            <person name="Goodwin L."/>
            <person name="Pitluck S."/>
            <person name="Peters L."/>
            <person name="Kyrpides N."/>
            <person name="Mavromatis K."/>
            <person name="Ivanova N."/>
            <person name="Mikhailova N."/>
            <person name="Chertkov O."/>
            <person name="Detter J.C."/>
            <person name="Tapia R."/>
            <person name="Han C."/>
            <person name="Land M."/>
            <person name="Hauser L."/>
            <person name="Markowitz V."/>
            <person name="Cheng J.-F."/>
            <person name="Hugenholtz P."/>
            <person name="Woyke T."/>
            <person name="Wu D."/>
            <person name="Spring S."/>
            <person name="Brambilla E."/>
            <person name="Klenk H.-P."/>
            <person name="Eisen J.A."/>
        </authorList>
    </citation>
    <scope>NUCLEOTIDE SEQUENCE [LARGE SCALE GENOMIC DNA]</scope>
    <source>
        <strain evidence="3 4">DSM 13497</strain>
    </source>
</reference>
<dbReference type="Pfam" id="PF13860">
    <property type="entry name" value="FlgD_ig"/>
    <property type="match status" value="1"/>
</dbReference>
<evidence type="ECO:0000313" key="4">
    <source>
        <dbReference type="Proteomes" id="UP000004671"/>
    </source>
</evidence>
<evidence type="ECO:0000259" key="1">
    <source>
        <dbReference type="Pfam" id="PF13860"/>
    </source>
</evidence>
<feature type="domain" description="FlgD/Vpr Ig-like" evidence="1">
    <location>
        <begin position="86"/>
        <end position="142"/>
    </location>
</feature>
<organism evidence="3 4">
    <name type="scientific">Caldithrix abyssi DSM 13497</name>
    <dbReference type="NCBI Taxonomy" id="880073"/>
    <lineage>
        <taxon>Bacteria</taxon>
        <taxon>Pseudomonadati</taxon>
        <taxon>Calditrichota</taxon>
        <taxon>Calditrichia</taxon>
        <taxon>Calditrichales</taxon>
        <taxon>Calditrichaceae</taxon>
        <taxon>Caldithrix</taxon>
    </lineage>
</organism>
<dbReference type="eggNOG" id="COG2911">
    <property type="taxonomic scope" value="Bacteria"/>
</dbReference>
<dbReference type="InterPro" id="IPR025965">
    <property type="entry name" value="FlgD/Vpr_Ig-like"/>
</dbReference>
<accession>H1XWS4</accession>
<evidence type="ECO:0000313" key="5">
    <source>
        <dbReference type="Proteomes" id="UP000183868"/>
    </source>
</evidence>